<dbReference type="GO" id="GO:0071281">
    <property type="term" value="P:cellular response to iron ion"/>
    <property type="evidence" value="ECO:0007669"/>
    <property type="project" value="TreeGrafter"/>
</dbReference>
<organism evidence="3 4">
    <name type="scientific">Coraliomargarita akajimensis (strain DSM 45221 / IAM 15411 / JCM 23193 / KCTC 12865 / 04OKA010-24)</name>
    <dbReference type="NCBI Taxonomy" id="583355"/>
    <lineage>
        <taxon>Bacteria</taxon>
        <taxon>Pseudomonadati</taxon>
        <taxon>Verrucomicrobiota</taxon>
        <taxon>Opitutia</taxon>
        <taxon>Puniceicoccales</taxon>
        <taxon>Coraliomargaritaceae</taxon>
        <taxon>Coraliomargarita</taxon>
    </lineage>
</organism>
<dbReference type="PROSITE" id="PS50983">
    <property type="entry name" value="FE_B12_PBP"/>
    <property type="match status" value="1"/>
</dbReference>
<dbReference type="OrthoDB" id="9812528at2"/>
<name>D5EK45_CORAD</name>
<reference evidence="3 4" key="1">
    <citation type="journal article" date="2010" name="Stand. Genomic Sci.">
        <title>Complete genome sequence of Coraliomargarita akajimensis type strain (04OKA010-24).</title>
        <authorList>
            <person name="Mavromatis K."/>
            <person name="Abt B."/>
            <person name="Brambilla E."/>
            <person name="Lapidus A."/>
            <person name="Copeland A."/>
            <person name="Deshpande S."/>
            <person name="Nolan M."/>
            <person name="Lucas S."/>
            <person name="Tice H."/>
            <person name="Cheng J.F."/>
            <person name="Han C."/>
            <person name="Detter J.C."/>
            <person name="Woyke T."/>
            <person name="Goodwin L."/>
            <person name="Pitluck S."/>
            <person name="Held B."/>
            <person name="Brettin T."/>
            <person name="Tapia R."/>
            <person name="Ivanova N."/>
            <person name="Mikhailova N."/>
            <person name="Pati A."/>
            <person name="Liolios K."/>
            <person name="Chen A."/>
            <person name="Palaniappan K."/>
            <person name="Land M."/>
            <person name="Hauser L."/>
            <person name="Chang Y.J."/>
            <person name="Jeffries C.D."/>
            <person name="Rohde M."/>
            <person name="Goker M."/>
            <person name="Bristow J."/>
            <person name="Eisen J.A."/>
            <person name="Markowitz V."/>
            <person name="Hugenholtz P."/>
            <person name="Klenk H.P."/>
            <person name="Kyrpides N.C."/>
        </authorList>
    </citation>
    <scope>NUCLEOTIDE SEQUENCE [LARGE SCALE GENOMIC DNA]</scope>
    <source>
        <strain evidence="4">DSM 45221 / IAM 15411 / JCM 23193 / KCTC 12865</strain>
    </source>
</reference>
<dbReference type="eggNOG" id="COG0614">
    <property type="taxonomic scope" value="Bacteria"/>
</dbReference>
<feature type="chain" id="PRO_5003071529" evidence="1">
    <location>
        <begin position="21"/>
        <end position="365"/>
    </location>
</feature>
<dbReference type="PANTHER" id="PTHR30535">
    <property type="entry name" value="VITAMIN B12-BINDING PROTEIN"/>
    <property type="match status" value="1"/>
</dbReference>
<dbReference type="Proteomes" id="UP000000925">
    <property type="component" value="Chromosome"/>
</dbReference>
<dbReference type="HOGENOM" id="CLU_025776_1_0_0"/>
<dbReference type="EMBL" id="CP001998">
    <property type="protein sequence ID" value="ADE54794.1"/>
    <property type="molecule type" value="Genomic_DNA"/>
</dbReference>
<evidence type="ECO:0000256" key="1">
    <source>
        <dbReference type="SAM" id="SignalP"/>
    </source>
</evidence>
<dbReference type="RefSeq" id="WP_013043516.1">
    <property type="nucleotide sequence ID" value="NC_014008.1"/>
</dbReference>
<proteinExistence type="predicted"/>
<evidence type="ECO:0000313" key="3">
    <source>
        <dbReference type="EMBL" id="ADE54794.1"/>
    </source>
</evidence>
<protein>
    <submittedName>
        <fullName evidence="3">Periplasmic binding protein</fullName>
    </submittedName>
</protein>
<dbReference type="AlphaFoldDB" id="D5EK45"/>
<dbReference type="InterPro" id="IPR002491">
    <property type="entry name" value="ABC_transptr_periplasmic_BD"/>
</dbReference>
<feature type="signal peptide" evidence="1">
    <location>
        <begin position="1"/>
        <end position="20"/>
    </location>
</feature>
<evidence type="ECO:0000259" key="2">
    <source>
        <dbReference type="PROSITE" id="PS50983"/>
    </source>
</evidence>
<dbReference type="InterPro" id="IPR050902">
    <property type="entry name" value="ABC_Transporter_SBP"/>
</dbReference>
<keyword evidence="4" id="KW-1185">Reference proteome</keyword>
<dbReference type="SUPFAM" id="SSF53807">
    <property type="entry name" value="Helical backbone' metal receptor"/>
    <property type="match status" value="1"/>
</dbReference>
<dbReference type="Pfam" id="PF01497">
    <property type="entry name" value="Peripla_BP_2"/>
    <property type="match status" value="1"/>
</dbReference>
<keyword evidence="1" id="KW-0732">Signal</keyword>
<evidence type="ECO:0000313" key="4">
    <source>
        <dbReference type="Proteomes" id="UP000000925"/>
    </source>
</evidence>
<accession>D5EK45</accession>
<gene>
    <name evidence="3" type="ordered locus">Caka_1775</name>
</gene>
<dbReference type="PANTHER" id="PTHR30535:SF34">
    <property type="entry name" value="MOLYBDATE-BINDING PROTEIN MOLA"/>
    <property type="match status" value="1"/>
</dbReference>
<sequence length="365" mass="41280">MQPLLTVCVCFLLITLCANGEQRYAKNFEIEDKGDYQLVTVHNTRIQPNRSYQYALAPKDSPKPQLSDNIKIIRTPIERLVILETVQIGYLEALNQLDSIVGAGSIQYINNKYTLGRVDQGLIKSVQTGQSINAEELLLLQPDLILTSVTGNPAFDLPEKLTRTGLPFVFTTSFMEEHPLGRAEWMCFLAAFFQADDEAQQHYNHIADRYETLSASISDIDKRPTVFASAPYSGIWHMPSGDSYTAQLIHDAGGDYLWKERKTGGNIPLDTETVFLRAANADFWINPSHYRTLDALYAADKRFNLFKAAKLGKVYNNSKQTTERGGNPIWEKGIVQPHNILADLITILHPQQLPKHEFVFYEQLK</sequence>
<dbReference type="STRING" id="583355.Caka_1775"/>
<dbReference type="Gene3D" id="3.40.50.1980">
    <property type="entry name" value="Nitrogenase molybdenum iron protein domain"/>
    <property type="match status" value="2"/>
</dbReference>
<dbReference type="KEGG" id="caa:Caka_1775"/>
<feature type="domain" description="Fe/B12 periplasmic-binding" evidence="2">
    <location>
        <begin position="79"/>
        <end position="352"/>
    </location>
</feature>